<dbReference type="NCBIfam" id="TIGR01181">
    <property type="entry name" value="dTDP_gluc_dehyt"/>
    <property type="match status" value="1"/>
</dbReference>
<organism evidence="10 11">
    <name type="scientific">Streptomyces rhizosphaericus</name>
    <dbReference type="NCBI Taxonomy" id="114699"/>
    <lineage>
        <taxon>Bacteria</taxon>
        <taxon>Bacillati</taxon>
        <taxon>Actinomycetota</taxon>
        <taxon>Actinomycetes</taxon>
        <taxon>Kitasatosporales</taxon>
        <taxon>Streptomycetaceae</taxon>
        <taxon>Streptomyces</taxon>
        <taxon>Streptomyces violaceusniger group</taxon>
    </lineage>
</organism>
<dbReference type="EC" id="4.2.1.46" evidence="4 8"/>
<dbReference type="Gene3D" id="3.90.25.10">
    <property type="entry name" value="UDP-galactose 4-epimerase, domain 1"/>
    <property type="match status" value="1"/>
</dbReference>
<protein>
    <recommendedName>
        <fullName evidence="5 8">dTDP-glucose 4,6-dehydratase</fullName>
        <ecNumber evidence="4 8">4.2.1.46</ecNumber>
    </recommendedName>
</protein>
<keyword evidence="6" id="KW-0520">NAD</keyword>
<dbReference type="EMBL" id="BAAAID010000005">
    <property type="protein sequence ID" value="GAA0920696.1"/>
    <property type="molecule type" value="Genomic_DNA"/>
</dbReference>
<dbReference type="CDD" id="cd05246">
    <property type="entry name" value="dTDP_GD_SDR_e"/>
    <property type="match status" value="1"/>
</dbReference>
<comment type="similarity">
    <text evidence="3 8">Belongs to the NAD(P)-dependent epimerase/dehydratase family. dTDP-glucose dehydratase subfamily.</text>
</comment>
<dbReference type="Gene3D" id="3.40.50.720">
    <property type="entry name" value="NAD(P)-binding Rossmann-like Domain"/>
    <property type="match status" value="1"/>
</dbReference>
<evidence type="ECO:0000256" key="8">
    <source>
        <dbReference type="RuleBase" id="RU004473"/>
    </source>
</evidence>
<evidence type="ECO:0000256" key="1">
    <source>
        <dbReference type="ARBA" id="ARBA00001539"/>
    </source>
</evidence>
<dbReference type="Proteomes" id="UP001500418">
    <property type="component" value="Unassembled WGS sequence"/>
</dbReference>
<evidence type="ECO:0000256" key="6">
    <source>
        <dbReference type="ARBA" id="ARBA00023027"/>
    </source>
</evidence>
<name>A0ABN1P1D6_9ACTN</name>
<dbReference type="InterPro" id="IPR005888">
    <property type="entry name" value="dTDP_Gluc_deHydtase"/>
</dbReference>
<keyword evidence="7 8" id="KW-0456">Lyase</keyword>
<comment type="caution">
    <text evidence="10">The sequence shown here is derived from an EMBL/GenBank/DDBJ whole genome shotgun (WGS) entry which is preliminary data.</text>
</comment>
<evidence type="ECO:0000313" key="10">
    <source>
        <dbReference type="EMBL" id="GAA0920696.1"/>
    </source>
</evidence>
<dbReference type="Pfam" id="PF16363">
    <property type="entry name" value="GDP_Man_Dehyd"/>
    <property type="match status" value="1"/>
</dbReference>
<sequence>MRLLVTGGAGFIGSHFVRTLLGGGYPGYEAARVTVVDKLTYAGNRDNLPPAHPRLEFVQGDICDAELLSRVLPGHDAVVHFAAESHVDRSVRSAAEFVRTNVGGTQALLDACLAAGVRRVVHVSTDEVYGSIAEGAWTEEWPLLPNSPYAASKAASDLIAHAYHRTHGLNVSITRCSNNYGPYQHPEKLIPLFVTNLLEGEPVPLYGDGLNVREWLHVDDHCRAIALVLDGGRPGEVYNIGGGNGQTNRAVTERLLALCGADRSQVRQVADRKGHDQRYALDDTKIRDELGYAPRVPFAQGLADVVAWYRDNPNWWKAAKHRGARSVRTHEEGSAS</sequence>
<proteinExistence type="inferred from homology"/>
<dbReference type="SUPFAM" id="SSF51735">
    <property type="entry name" value="NAD(P)-binding Rossmann-fold domains"/>
    <property type="match status" value="1"/>
</dbReference>
<dbReference type="PANTHER" id="PTHR43000">
    <property type="entry name" value="DTDP-D-GLUCOSE 4,6-DEHYDRATASE-RELATED"/>
    <property type="match status" value="1"/>
</dbReference>
<gene>
    <name evidence="10" type="primary">rfbB_2</name>
    <name evidence="10" type="ORF">GCM10009575_013730</name>
</gene>
<evidence type="ECO:0000256" key="7">
    <source>
        <dbReference type="ARBA" id="ARBA00023239"/>
    </source>
</evidence>
<comment type="catalytic activity">
    <reaction evidence="1 8">
        <text>dTDP-alpha-D-glucose = dTDP-4-dehydro-6-deoxy-alpha-D-glucose + H2O</text>
        <dbReference type="Rhea" id="RHEA:17221"/>
        <dbReference type="ChEBI" id="CHEBI:15377"/>
        <dbReference type="ChEBI" id="CHEBI:57477"/>
        <dbReference type="ChEBI" id="CHEBI:57649"/>
        <dbReference type="EC" id="4.2.1.46"/>
    </reaction>
</comment>
<keyword evidence="11" id="KW-1185">Reference proteome</keyword>
<evidence type="ECO:0000259" key="9">
    <source>
        <dbReference type="Pfam" id="PF16363"/>
    </source>
</evidence>
<evidence type="ECO:0000256" key="4">
    <source>
        <dbReference type="ARBA" id="ARBA00011990"/>
    </source>
</evidence>
<comment type="cofactor">
    <cofactor evidence="2 8">
        <name>NAD(+)</name>
        <dbReference type="ChEBI" id="CHEBI:57540"/>
    </cofactor>
</comment>
<evidence type="ECO:0000256" key="2">
    <source>
        <dbReference type="ARBA" id="ARBA00001911"/>
    </source>
</evidence>
<evidence type="ECO:0000256" key="3">
    <source>
        <dbReference type="ARBA" id="ARBA00008178"/>
    </source>
</evidence>
<evidence type="ECO:0000256" key="5">
    <source>
        <dbReference type="ARBA" id="ARBA00016977"/>
    </source>
</evidence>
<accession>A0ABN1P1D6</accession>
<dbReference type="InterPro" id="IPR036291">
    <property type="entry name" value="NAD(P)-bd_dom_sf"/>
</dbReference>
<reference evidence="10 11" key="1">
    <citation type="journal article" date="2019" name="Int. J. Syst. Evol. Microbiol.">
        <title>The Global Catalogue of Microorganisms (GCM) 10K type strain sequencing project: providing services to taxonomists for standard genome sequencing and annotation.</title>
        <authorList>
            <consortium name="The Broad Institute Genomics Platform"/>
            <consortium name="The Broad Institute Genome Sequencing Center for Infectious Disease"/>
            <person name="Wu L."/>
            <person name="Ma J."/>
        </authorList>
    </citation>
    <scope>NUCLEOTIDE SEQUENCE [LARGE SCALE GENOMIC DNA]</scope>
    <source>
        <strain evidence="10 11">JCM 11444</strain>
    </source>
</reference>
<feature type="domain" description="NAD(P)-binding" evidence="9">
    <location>
        <begin position="4"/>
        <end position="304"/>
    </location>
</feature>
<dbReference type="InterPro" id="IPR016040">
    <property type="entry name" value="NAD(P)-bd_dom"/>
</dbReference>
<evidence type="ECO:0000313" key="11">
    <source>
        <dbReference type="Proteomes" id="UP001500418"/>
    </source>
</evidence>